<dbReference type="VEuPathDB" id="FungiDB:PC110_g18430"/>
<dbReference type="Proteomes" id="UP000736787">
    <property type="component" value="Unassembled WGS sequence"/>
</dbReference>
<dbReference type="Proteomes" id="UP000735874">
    <property type="component" value="Unassembled WGS sequence"/>
</dbReference>
<dbReference type="Proteomes" id="UP000774804">
    <property type="component" value="Unassembled WGS sequence"/>
</dbReference>
<dbReference type="EMBL" id="RCMG01000873">
    <property type="protein sequence ID" value="KAG2843917.1"/>
    <property type="molecule type" value="Genomic_DNA"/>
</dbReference>
<organism evidence="3 6">
    <name type="scientific">Phytophthora cactorum</name>
    <dbReference type="NCBI Taxonomy" id="29920"/>
    <lineage>
        <taxon>Eukaryota</taxon>
        <taxon>Sar</taxon>
        <taxon>Stramenopiles</taxon>
        <taxon>Oomycota</taxon>
        <taxon>Peronosporomycetes</taxon>
        <taxon>Peronosporales</taxon>
        <taxon>Peronosporaceae</taxon>
        <taxon>Phytophthora</taxon>
    </lineage>
</organism>
<dbReference type="Proteomes" id="UP000697107">
    <property type="component" value="Unassembled WGS sequence"/>
</dbReference>
<evidence type="ECO:0000313" key="3">
    <source>
        <dbReference type="EMBL" id="KAG2909011.1"/>
    </source>
</evidence>
<gene>
    <name evidence="1" type="ORF">PC113_g18499</name>
    <name evidence="2" type="ORF">PC115_g17043</name>
    <name evidence="3" type="ORF">PC117_g19783</name>
    <name evidence="4" type="ORF">PC118_g18213</name>
    <name evidence="5" type="ORF">PC129_g17155</name>
</gene>
<evidence type="ECO:0000313" key="2">
    <source>
        <dbReference type="EMBL" id="KAG2897802.1"/>
    </source>
</evidence>
<evidence type="ECO:0000313" key="5">
    <source>
        <dbReference type="EMBL" id="KAG3211874.1"/>
    </source>
</evidence>
<evidence type="ECO:0000313" key="6">
    <source>
        <dbReference type="Proteomes" id="UP000736787"/>
    </source>
</evidence>
<name>A0A8T1BRV2_9STRA</name>
<reference evidence="3" key="1">
    <citation type="submission" date="2018-10" db="EMBL/GenBank/DDBJ databases">
        <title>Effector identification in a new, highly contiguous assembly of the strawberry crown rot pathogen Phytophthora cactorum.</title>
        <authorList>
            <person name="Armitage A.D."/>
            <person name="Nellist C.F."/>
            <person name="Bates H."/>
            <person name="Vickerstaff R.J."/>
            <person name="Harrison R.J."/>
        </authorList>
    </citation>
    <scope>NUCLEOTIDE SEQUENCE</scope>
    <source>
        <strain evidence="1">15-7</strain>
        <strain evidence="2">4032</strain>
        <strain evidence="3">4040</strain>
        <strain evidence="4">P415</strain>
        <strain evidence="5">P421</strain>
    </source>
</reference>
<comment type="caution">
    <text evidence="3">The sequence shown here is derived from an EMBL/GenBank/DDBJ whole genome shotgun (WGS) entry which is preliminary data.</text>
</comment>
<sequence>MTKHTNGASTFVVSGSYGSVLMERFMNSPLPMVSGYVLDSIATALGAPADEFLYLSNWGRYFGEVGDNFLALRKKDHSVRIHFGSTSLRDTLQNVIEQFEKEPNSTCAKLISNVKTIRGGDPPAVALRVGHGALLMDMYQRRFISAFVYRLNRCEPDDVDVLTLFIKSLNALSDPIPEDAYASALLYYLIVYSEMWENPTPDQAQMTTRFMNSRISNGQTYLLNSQYCAFSKAKSSSCDEFGVGRYDANGIIYEHDQYWNKTASIPKNTSVLLFSGGLDPQTPSYEGLLKIVLKSIESTLKE</sequence>
<dbReference type="AlphaFoldDB" id="A0A8T1BRV2"/>
<dbReference type="EMBL" id="RCMV01000902">
    <property type="protein sequence ID" value="KAG3211874.1"/>
    <property type="molecule type" value="Genomic_DNA"/>
</dbReference>
<accession>A0A8T1BRV2</accession>
<evidence type="ECO:0000313" key="4">
    <source>
        <dbReference type="EMBL" id="KAG2968107.1"/>
    </source>
</evidence>
<dbReference type="EMBL" id="RCMI01000784">
    <property type="protein sequence ID" value="KAG2897802.1"/>
    <property type="molecule type" value="Genomic_DNA"/>
</dbReference>
<protein>
    <recommendedName>
        <fullName evidence="7">Peptidase S33 tripeptidyl aminopeptidase-like C-terminal domain-containing protein</fullName>
    </recommendedName>
</protein>
<dbReference type="EMBL" id="RCMK01000882">
    <property type="protein sequence ID" value="KAG2909011.1"/>
    <property type="molecule type" value="Genomic_DNA"/>
</dbReference>
<evidence type="ECO:0008006" key="7">
    <source>
        <dbReference type="Google" id="ProtNLM"/>
    </source>
</evidence>
<dbReference type="EMBL" id="RCML01000885">
    <property type="protein sequence ID" value="KAG2968107.1"/>
    <property type="molecule type" value="Genomic_DNA"/>
</dbReference>
<dbReference type="Proteomes" id="UP000760860">
    <property type="component" value="Unassembled WGS sequence"/>
</dbReference>
<evidence type="ECO:0000313" key="1">
    <source>
        <dbReference type="EMBL" id="KAG2843917.1"/>
    </source>
</evidence>
<proteinExistence type="predicted"/>